<protein>
    <recommendedName>
        <fullName evidence="11">Calcium uniporter protein C-terminal domain-containing protein</fullName>
    </recommendedName>
</protein>
<evidence type="ECO:0000256" key="2">
    <source>
        <dbReference type="ARBA" id="ARBA00005653"/>
    </source>
</evidence>
<dbReference type="EMBL" id="JAIWQS010000005">
    <property type="protein sequence ID" value="KAJ8764389.1"/>
    <property type="molecule type" value="Genomic_DNA"/>
</dbReference>
<keyword evidence="7 10" id="KW-1133">Transmembrane helix</keyword>
<comment type="caution">
    <text evidence="12">The sequence shown here is derived from an EMBL/GenBank/DDBJ whole genome shotgun (WGS) entry which is preliminary data.</text>
</comment>
<evidence type="ECO:0000256" key="9">
    <source>
        <dbReference type="ARBA" id="ARBA00023136"/>
    </source>
</evidence>
<accession>A0AAV8TDX1</accession>
<evidence type="ECO:0000256" key="8">
    <source>
        <dbReference type="ARBA" id="ARBA00023065"/>
    </source>
</evidence>
<dbReference type="InterPro" id="IPR006769">
    <property type="entry name" value="MCU_C"/>
</dbReference>
<keyword evidence="9 10" id="KW-0472">Membrane</keyword>
<gene>
    <name evidence="12" type="ORF">K2173_006129</name>
</gene>
<evidence type="ECO:0000256" key="7">
    <source>
        <dbReference type="ARBA" id="ARBA00022989"/>
    </source>
</evidence>
<sequence>MPFKKDLAERLYRISKFSSQSLTSCRITSSSVQTRIQKRSSEASISPDPGDHGMFRRLFHRKAIFQPEILPMQIGEKLKDKLKAFDVTKDRIRLDRFFPPEMWKADKEGLTIEGTRKLLRVAQLELMKSRLRQMDKTWITYSEFVQTIGEVCSDPEQAKGVANTLDESGSVLVIGDVVYLKPEKVVKVIGGLIPLPVTNPNDPRRKELKQMEKQKAEIDQKARTLVRRELWCGLGFLVVQTFGFMRLTFWELSWDIMEPICFYVTSMYFMAGYAFFLRTSKEPSFEGFYQSRFSDKQRQLMKLQNFDLERYTELRKICDPYSSSSEQLPSSVIHLMNTKNLF</sequence>
<dbReference type="InterPro" id="IPR039055">
    <property type="entry name" value="MCU_fam"/>
</dbReference>
<dbReference type="Pfam" id="PF04678">
    <property type="entry name" value="MCU"/>
    <property type="match status" value="1"/>
</dbReference>
<comment type="subcellular location">
    <subcellularLocation>
        <location evidence="1">Membrane</location>
        <topology evidence="1">Multi-pass membrane protein</topology>
    </subcellularLocation>
</comment>
<evidence type="ECO:0000256" key="1">
    <source>
        <dbReference type="ARBA" id="ARBA00004141"/>
    </source>
</evidence>
<feature type="transmembrane region" description="Helical" evidence="10">
    <location>
        <begin position="256"/>
        <end position="276"/>
    </location>
</feature>
<keyword evidence="5 10" id="KW-0812">Transmembrane</keyword>
<keyword evidence="6" id="KW-0106">Calcium</keyword>
<evidence type="ECO:0000259" key="11">
    <source>
        <dbReference type="Pfam" id="PF04678"/>
    </source>
</evidence>
<evidence type="ECO:0000256" key="3">
    <source>
        <dbReference type="ARBA" id="ARBA00022448"/>
    </source>
</evidence>
<dbReference type="GO" id="GO:1990246">
    <property type="term" value="C:uniplex complex"/>
    <property type="evidence" value="ECO:0007669"/>
    <property type="project" value="TreeGrafter"/>
</dbReference>
<evidence type="ECO:0000256" key="4">
    <source>
        <dbReference type="ARBA" id="ARBA00022568"/>
    </source>
</evidence>
<feature type="domain" description="Calcium uniporter protein C-terminal" evidence="11">
    <location>
        <begin position="156"/>
        <end position="314"/>
    </location>
</feature>
<evidence type="ECO:0000313" key="12">
    <source>
        <dbReference type="EMBL" id="KAJ8764389.1"/>
    </source>
</evidence>
<dbReference type="PANTHER" id="PTHR13462:SF31">
    <property type="entry name" value="CALCIUM UNIPORTER PROTEIN 1, MITOCHONDRIAL"/>
    <property type="match status" value="1"/>
</dbReference>
<reference evidence="12 13" key="1">
    <citation type="submission" date="2021-09" db="EMBL/GenBank/DDBJ databases">
        <title>Genomic insights and catalytic innovation underlie evolution of tropane alkaloids biosynthesis.</title>
        <authorList>
            <person name="Wang Y.-J."/>
            <person name="Tian T."/>
            <person name="Huang J.-P."/>
            <person name="Huang S.-X."/>
        </authorList>
    </citation>
    <scope>NUCLEOTIDE SEQUENCE [LARGE SCALE GENOMIC DNA]</scope>
    <source>
        <strain evidence="12">KIB-2018</strain>
        <tissue evidence="12">Leaf</tissue>
    </source>
</reference>
<keyword evidence="3" id="KW-0813">Transport</keyword>
<keyword evidence="8" id="KW-0406">Ion transport</keyword>
<evidence type="ECO:0000313" key="13">
    <source>
        <dbReference type="Proteomes" id="UP001159364"/>
    </source>
</evidence>
<evidence type="ECO:0000256" key="5">
    <source>
        <dbReference type="ARBA" id="ARBA00022692"/>
    </source>
</evidence>
<dbReference type="GO" id="GO:0005262">
    <property type="term" value="F:calcium channel activity"/>
    <property type="evidence" value="ECO:0007669"/>
    <property type="project" value="TreeGrafter"/>
</dbReference>
<evidence type="ECO:0000256" key="6">
    <source>
        <dbReference type="ARBA" id="ARBA00022837"/>
    </source>
</evidence>
<dbReference type="GO" id="GO:0051560">
    <property type="term" value="P:mitochondrial calcium ion homeostasis"/>
    <property type="evidence" value="ECO:0007669"/>
    <property type="project" value="InterPro"/>
</dbReference>
<organism evidence="12 13">
    <name type="scientific">Erythroxylum novogranatense</name>
    <dbReference type="NCBI Taxonomy" id="1862640"/>
    <lineage>
        <taxon>Eukaryota</taxon>
        <taxon>Viridiplantae</taxon>
        <taxon>Streptophyta</taxon>
        <taxon>Embryophyta</taxon>
        <taxon>Tracheophyta</taxon>
        <taxon>Spermatophyta</taxon>
        <taxon>Magnoliopsida</taxon>
        <taxon>eudicotyledons</taxon>
        <taxon>Gunneridae</taxon>
        <taxon>Pentapetalae</taxon>
        <taxon>rosids</taxon>
        <taxon>fabids</taxon>
        <taxon>Malpighiales</taxon>
        <taxon>Erythroxylaceae</taxon>
        <taxon>Erythroxylum</taxon>
    </lineage>
</organism>
<proteinExistence type="inferred from homology"/>
<dbReference type="GO" id="GO:0036444">
    <property type="term" value="P:calcium import into the mitochondrion"/>
    <property type="evidence" value="ECO:0007669"/>
    <property type="project" value="TreeGrafter"/>
</dbReference>
<keyword evidence="4" id="KW-0109">Calcium transport</keyword>
<evidence type="ECO:0000256" key="10">
    <source>
        <dbReference type="SAM" id="Phobius"/>
    </source>
</evidence>
<dbReference type="Proteomes" id="UP001159364">
    <property type="component" value="Linkage Group LG05"/>
</dbReference>
<dbReference type="AlphaFoldDB" id="A0AAV8TDX1"/>
<keyword evidence="13" id="KW-1185">Reference proteome</keyword>
<dbReference type="GO" id="GO:0015292">
    <property type="term" value="F:uniporter activity"/>
    <property type="evidence" value="ECO:0007669"/>
    <property type="project" value="TreeGrafter"/>
</dbReference>
<name>A0AAV8TDX1_9ROSI</name>
<dbReference type="PANTHER" id="PTHR13462">
    <property type="entry name" value="CALCIUM UNIPORTER PROTEIN, MITOCHONDRIAL"/>
    <property type="match status" value="1"/>
</dbReference>
<feature type="transmembrane region" description="Helical" evidence="10">
    <location>
        <begin position="230"/>
        <end position="250"/>
    </location>
</feature>
<comment type="similarity">
    <text evidence="2">Belongs to the MCU (TC 1.A.77) family.</text>
</comment>